<evidence type="ECO:0000256" key="1">
    <source>
        <dbReference type="SAM" id="Phobius"/>
    </source>
</evidence>
<keyword evidence="1" id="KW-0812">Transmembrane</keyword>
<comment type="caution">
    <text evidence="2">The sequence shown here is derived from an EMBL/GenBank/DDBJ whole genome shotgun (WGS) entry which is preliminary data.</text>
</comment>
<organism evidence="2 3">
    <name type="scientific">Flavobacterium davisii</name>
    <dbReference type="NCBI Taxonomy" id="2906077"/>
    <lineage>
        <taxon>Bacteria</taxon>
        <taxon>Pseudomonadati</taxon>
        <taxon>Bacteroidota</taxon>
        <taxon>Flavobacteriia</taxon>
        <taxon>Flavobacteriales</taxon>
        <taxon>Flavobacteriaceae</taxon>
        <taxon>Flavobacterium</taxon>
    </lineage>
</organism>
<protein>
    <submittedName>
        <fullName evidence="2">Uncharacterized protein</fullName>
    </submittedName>
</protein>
<evidence type="ECO:0000313" key="3">
    <source>
        <dbReference type="Proteomes" id="UP000197768"/>
    </source>
</evidence>
<keyword evidence="1" id="KW-1133">Transmembrane helix</keyword>
<feature type="transmembrane region" description="Helical" evidence="1">
    <location>
        <begin position="6"/>
        <end position="30"/>
    </location>
</feature>
<proteinExistence type="predicted"/>
<reference evidence="2 3" key="1">
    <citation type="journal article" date="2017" name="Infect. Genet. Evol.">
        <title>Comparative genome analysis of fish pathogen Flavobacterium columnare reveals extensive sequence diversity within the species.</title>
        <authorList>
            <person name="Kayansamruaj P."/>
            <person name="Dong H.T."/>
            <person name="Hirono I."/>
            <person name="Kondo H."/>
            <person name="Senapin S."/>
            <person name="Rodkhum C."/>
        </authorList>
    </citation>
    <scope>NUCLEOTIDE SEQUENCE [LARGE SCALE GENOMIC DNA]</scope>
    <source>
        <strain evidence="2 3">1215</strain>
    </source>
</reference>
<dbReference type="Proteomes" id="UP000197768">
    <property type="component" value="Unassembled WGS sequence"/>
</dbReference>
<dbReference type="RefSeq" id="WP_088393755.1">
    <property type="nucleotide sequence ID" value="NZ_MTCZ01000119.1"/>
</dbReference>
<name>A0A246GGU2_9FLAO</name>
<gene>
    <name evidence="2" type="ORF">BWK59_10720</name>
</gene>
<accession>A0A246GGU2</accession>
<sequence>MTFKSFLKYTLLFIVTIVILNICFVCLWNSSKDKHELQKKKDNEIIYQSLKKITIKNKMKIKVDLSVFFEYSKGEMTNNKDELVDFYNKSNFYFLDENEEIDILLPIPLNKSYKYPKGFRVKIEDLNKHLISEFNVDKFFKESIYKPIDKNNPYSANKWLLIVK</sequence>
<dbReference type="EMBL" id="MTCZ01000119">
    <property type="protein sequence ID" value="OWP83402.1"/>
    <property type="molecule type" value="Genomic_DNA"/>
</dbReference>
<keyword evidence="1" id="KW-0472">Membrane</keyword>
<dbReference type="AlphaFoldDB" id="A0A246GGU2"/>
<evidence type="ECO:0000313" key="2">
    <source>
        <dbReference type="EMBL" id="OWP83402.1"/>
    </source>
</evidence>